<dbReference type="Proteomes" id="UP001233999">
    <property type="component" value="Unassembled WGS sequence"/>
</dbReference>
<accession>A0AAD8E3V6</accession>
<organism evidence="2 3">
    <name type="scientific">Diploptera punctata</name>
    <name type="common">Pacific beetle cockroach</name>
    <dbReference type="NCBI Taxonomy" id="6984"/>
    <lineage>
        <taxon>Eukaryota</taxon>
        <taxon>Metazoa</taxon>
        <taxon>Ecdysozoa</taxon>
        <taxon>Arthropoda</taxon>
        <taxon>Hexapoda</taxon>
        <taxon>Insecta</taxon>
        <taxon>Pterygota</taxon>
        <taxon>Neoptera</taxon>
        <taxon>Polyneoptera</taxon>
        <taxon>Dictyoptera</taxon>
        <taxon>Blattodea</taxon>
        <taxon>Blaberoidea</taxon>
        <taxon>Blaberidae</taxon>
        <taxon>Diplopterinae</taxon>
        <taxon>Diploptera</taxon>
    </lineage>
</organism>
<evidence type="ECO:0000256" key="1">
    <source>
        <dbReference type="SAM" id="MobiDB-lite"/>
    </source>
</evidence>
<gene>
    <name evidence="2" type="ORF">L9F63_007498</name>
</gene>
<proteinExistence type="predicted"/>
<protein>
    <submittedName>
        <fullName evidence="2">Uncharacterized protein</fullName>
    </submittedName>
</protein>
<dbReference type="AlphaFoldDB" id="A0AAD8E3V6"/>
<name>A0AAD8E3V6_DIPPU</name>
<sequence>MSSSSDDVIIVDVLERPTVKRISKLRNREPSIKQISRFSTESSDSDDCLIVDEDADREQVKTDDTLTTALPSVAENGYQSLRRSTRCHRKLNIPVDGLHKSTCVSTKMQEDKLQEPPKKKSRVMSSSSYQQQQQHVVNTRSVTRRLGSEGCVLDPPTPEDELEFREWPAEGMHERPVWPDPRYEIPNPPPQPASDLQVSVHHSLHAALAFTARVGTSLKDSGKIMLDKKLALLQNGDVSERVGESVPIHNLMELLMHTGLLYCTICSVSQERLATYIDSLTVETALKWFDEVENMN</sequence>
<feature type="compositionally biased region" description="Low complexity" evidence="1">
    <location>
        <begin position="125"/>
        <end position="134"/>
    </location>
</feature>
<reference evidence="2" key="2">
    <citation type="submission" date="2023-05" db="EMBL/GenBank/DDBJ databases">
        <authorList>
            <person name="Fouks B."/>
        </authorList>
    </citation>
    <scope>NUCLEOTIDE SEQUENCE</scope>
    <source>
        <strain evidence="2">Stay&amp;Tobe</strain>
        <tissue evidence="2">Testes</tissue>
    </source>
</reference>
<evidence type="ECO:0000313" key="3">
    <source>
        <dbReference type="Proteomes" id="UP001233999"/>
    </source>
</evidence>
<comment type="caution">
    <text evidence="2">The sequence shown here is derived from an EMBL/GenBank/DDBJ whole genome shotgun (WGS) entry which is preliminary data.</text>
</comment>
<feature type="region of interest" description="Disordered" evidence="1">
    <location>
        <begin position="106"/>
        <end position="140"/>
    </location>
</feature>
<feature type="compositionally biased region" description="Basic and acidic residues" evidence="1">
    <location>
        <begin position="108"/>
        <end position="118"/>
    </location>
</feature>
<keyword evidence="3" id="KW-1185">Reference proteome</keyword>
<evidence type="ECO:0000313" key="2">
    <source>
        <dbReference type="EMBL" id="KAJ9575637.1"/>
    </source>
</evidence>
<dbReference type="EMBL" id="JASPKZ010009827">
    <property type="protein sequence ID" value="KAJ9575637.1"/>
    <property type="molecule type" value="Genomic_DNA"/>
</dbReference>
<reference evidence="2" key="1">
    <citation type="journal article" date="2023" name="IScience">
        <title>Live-bearing cockroach genome reveals convergent evolutionary mechanisms linked to viviparity in insects and beyond.</title>
        <authorList>
            <person name="Fouks B."/>
            <person name="Harrison M.C."/>
            <person name="Mikhailova A.A."/>
            <person name="Marchal E."/>
            <person name="English S."/>
            <person name="Carruthers M."/>
            <person name="Jennings E.C."/>
            <person name="Chiamaka E.L."/>
            <person name="Frigard R.A."/>
            <person name="Pippel M."/>
            <person name="Attardo G.M."/>
            <person name="Benoit J.B."/>
            <person name="Bornberg-Bauer E."/>
            <person name="Tobe S.S."/>
        </authorList>
    </citation>
    <scope>NUCLEOTIDE SEQUENCE</scope>
    <source>
        <strain evidence="2">Stay&amp;Tobe</strain>
    </source>
</reference>